<dbReference type="PANTHER" id="PTHR42951">
    <property type="entry name" value="METALLO-BETA-LACTAMASE DOMAIN-CONTAINING"/>
    <property type="match status" value="1"/>
</dbReference>
<dbReference type="InterPro" id="IPR001279">
    <property type="entry name" value="Metallo-B-lactamas"/>
</dbReference>
<gene>
    <name evidence="4" type="ORF">GETHOR_21920</name>
</gene>
<reference evidence="5" key="1">
    <citation type="journal article" date="2023" name="Int. J. Syst. Evol. Microbiol.">
        <title>Mesoterricola silvestris gen. nov., sp. nov., Mesoterricola sediminis sp. nov., Geothrix oryzae sp. nov., Geothrix edaphica sp. nov., Geothrix rubra sp. nov., and Geothrix limicola sp. nov., six novel members of Acidobacteriota isolated from soils.</title>
        <authorList>
            <person name="Itoh H."/>
            <person name="Sugisawa Y."/>
            <person name="Mise K."/>
            <person name="Xu Z."/>
            <person name="Kuniyasu M."/>
            <person name="Ushijima N."/>
            <person name="Kawano K."/>
            <person name="Kobayashi E."/>
            <person name="Shiratori Y."/>
            <person name="Masuda Y."/>
            <person name="Senoo K."/>
        </authorList>
    </citation>
    <scope>NUCLEOTIDE SEQUENCE [LARGE SCALE GENOMIC DNA]</scope>
    <source>
        <strain evidence="5">Red222</strain>
    </source>
</reference>
<dbReference type="SUPFAM" id="SSF56281">
    <property type="entry name" value="Metallo-hydrolase/oxidoreductase"/>
    <property type="match status" value="1"/>
</dbReference>
<name>A0ABN6UZL0_9BACT</name>
<dbReference type="PANTHER" id="PTHR42951:SF4">
    <property type="entry name" value="ACYL-COENZYME A THIOESTERASE MBLAC2"/>
    <property type="match status" value="1"/>
</dbReference>
<proteinExistence type="inferred from homology"/>
<evidence type="ECO:0000259" key="3">
    <source>
        <dbReference type="SMART" id="SM00849"/>
    </source>
</evidence>
<keyword evidence="5" id="KW-1185">Reference proteome</keyword>
<evidence type="ECO:0000313" key="5">
    <source>
        <dbReference type="Proteomes" id="UP001242010"/>
    </source>
</evidence>
<evidence type="ECO:0000256" key="2">
    <source>
        <dbReference type="SAM" id="SignalP"/>
    </source>
</evidence>
<dbReference type="InterPro" id="IPR050855">
    <property type="entry name" value="NDM-1-like"/>
</dbReference>
<accession>A0ABN6UZL0</accession>
<dbReference type="EMBL" id="AP027079">
    <property type="protein sequence ID" value="BDU70091.1"/>
    <property type="molecule type" value="Genomic_DNA"/>
</dbReference>
<dbReference type="SMART" id="SM00849">
    <property type="entry name" value="Lactamase_B"/>
    <property type="match status" value="1"/>
</dbReference>
<dbReference type="Proteomes" id="UP001242010">
    <property type="component" value="Chromosome"/>
</dbReference>
<dbReference type="RefSeq" id="WP_286353810.1">
    <property type="nucleotide sequence ID" value="NZ_AP027079.1"/>
</dbReference>
<organism evidence="4 5">
    <name type="scientific">Geothrix oryzae</name>
    <dbReference type="NCBI Taxonomy" id="2927975"/>
    <lineage>
        <taxon>Bacteria</taxon>
        <taxon>Pseudomonadati</taxon>
        <taxon>Acidobacteriota</taxon>
        <taxon>Holophagae</taxon>
        <taxon>Holophagales</taxon>
        <taxon>Holophagaceae</taxon>
        <taxon>Geothrix</taxon>
    </lineage>
</organism>
<feature type="signal peptide" evidence="2">
    <location>
        <begin position="1"/>
        <end position="21"/>
    </location>
</feature>
<evidence type="ECO:0000256" key="1">
    <source>
        <dbReference type="ARBA" id="ARBA00005250"/>
    </source>
</evidence>
<dbReference type="InterPro" id="IPR036866">
    <property type="entry name" value="RibonucZ/Hydroxyglut_hydro"/>
</dbReference>
<feature type="chain" id="PRO_5047277497" description="Metallo-beta-lactamase domain-containing protein" evidence="2">
    <location>
        <begin position="22"/>
        <end position="315"/>
    </location>
</feature>
<comment type="similarity">
    <text evidence="1">Belongs to the metallo-beta-lactamase superfamily. Class-B beta-lactamase family.</text>
</comment>
<feature type="domain" description="Metallo-beta-lactamase" evidence="3">
    <location>
        <begin position="58"/>
        <end position="242"/>
    </location>
</feature>
<protein>
    <recommendedName>
        <fullName evidence="3">Metallo-beta-lactamase domain-containing protein</fullName>
    </recommendedName>
</protein>
<sequence>MRVLIAASLMAAVALPLAAHARPSAAPALALTSAPAETPKVHRIEKLAENAYCIFGQGGNIGLIVTAKHAVLIDDQFERLVPGLVEAVRSVTDKPIKYLVNTHGHGDHVGGNVVLEKQVSAIIAHANVRRRMVTEQAKLEPAKRGGLPELALGSEDATERARLNIHLDGTEIHLLHMGPGHTNGDVIVGIPSALVMHMGDLFFLGMLPYVDVEGGGSFEGLVAQIASVAAWIPDGARIIPGHGPVCGKKDLLRYRDFLQAVQAHVKANAGKDAPALAASFDTAAWPEWKPRPDFVTWETLFSAALGKGPGRVTRP</sequence>
<keyword evidence="2" id="KW-0732">Signal</keyword>
<dbReference type="Gene3D" id="3.60.15.10">
    <property type="entry name" value="Ribonuclease Z/Hydroxyacylglutathione hydrolase-like"/>
    <property type="match status" value="1"/>
</dbReference>
<evidence type="ECO:0000313" key="4">
    <source>
        <dbReference type="EMBL" id="BDU70091.1"/>
    </source>
</evidence>
<dbReference type="Pfam" id="PF00753">
    <property type="entry name" value="Lactamase_B"/>
    <property type="match status" value="1"/>
</dbReference>
<dbReference type="CDD" id="cd16282">
    <property type="entry name" value="metallo-hydrolase-like_MBL-fold"/>
    <property type="match status" value="1"/>
</dbReference>